<dbReference type="SUPFAM" id="SSF143880">
    <property type="entry name" value="NE0471 N-terminal domain-like"/>
    <property type="match status" value="1"/>
</dbReference>
<gene>
    <name evidence="1" type="ORF">SAMN04487824_1332</name>
</gene>
<name>A0A1G6NBZ7_9ACTN</name>
<accession>A0A1G6NBZ7</accession>
<dbReference type="EMBL" id="FMZL01000033">
    <property type="protein sequence ID" value="SDC65308.1"/>
    <property type="molecule type" value="Genomic_DNA"/>
</dbReference>
<proteinExistence type="predicted"/>
<reference evidence="2" key="1">
    <citation type="submission" date="2016-10" db="EMBL/GenBank/DDBJ databases">
        <authorList>
            <person name="Varghese N."/>
            <person name="Submissions S."/>
        </authorList>
    </citation>
    <scope>NUCLEOTIDE SEQUENCE [LARGE SCALE GENOMIC DNA]</scope>
    <source>
        <strain evidence="2">DSM 22619</strain>
    </source>
</reference>
<sequence length="107" mass="11898">MYEIDGICYAGNPGAHETRIIDVKPLVGRMLLVTFDNGERKLFDTTTLQGPVFDVLDDPEVFRGVKLFHGVPTWDDGNVDVAPEYVYEHGDTYNTYDVLAAANCCVP</sequence>
<protein>
    <recommendedName>
        <fullName evidence="3">DUF2442 domain-containing protein</fullName>
    </recommendedName>
</protein>
<dbReference type="Gene3D" id="3.30.2020.10">
    <property type="entry name" value="NE0471-like N-terminal domain"/>
    <property type="match status" value="1"/>
</dbReference>
<dbReference type="Proteomes" id="UP000198528">
    <property type="component" value="Unassembled WGS sequence"/>
</dbReference>
<dbReference type="InterPro" id="IPR018841">
    <property type="entry name" value="DUF2442"/>
</dbReference>
<dbReference type="Pfam" id="PF10387">
    <property type="entry name" value="DUF2442"/>
    <property type="match status" value="1"/>
</dbReference>
<organism evidence="1 2">
    <name type="scientific">Parafannyhessea umbonata</name>
    <dbReference type="NCBI Taxonomy" id="604330"/>
    <lineage>
        <taxon>Bacteria</taxon>
        <taxon>Bacillati</taxon>
        <taxon>Actinomycetota</taxon>
        <taxon>Coriobacteriia</taxon>
        <taxon>Coriobacteriales</taxon>
        <taxon>Atopobiaceae</taxon>
        <taxon>Parafannyhessea</taxon>
    </lineage>
</organism>
<evidence type="ECO:0008006" key="3">
    <source>
        <dbReference type="Google" id="ProtNLM"/>
    </source>
</evidence>
<keyword evidence="2" id="KW-1185">Reference proteome</keyword>
<evidence type="ECO:0000313" key="1">
    <source>
        <dbReference type="EMBL" id="SDC65308.1"/>
    </source>
</evidence>
<dbReference type="RefSeq" id="WP_090847792.1">
    <property type="nucleotide sequence ID" value="NZ_FMZL01000033.1"/>
</dbReference>
<evidence type="ECO:0000313" key="2">
    <source>
        <dbReference type="Proteomes" id="UP000198528"/>
    </source>
</evidence>
<dbReference type="STRING" id="604330.SAMN04489857_1329"/>
<dbReference type="AlphaFoldDB" id="A0A1G6NBZ7"/>
<dbReference type="InterPro" id="IPR036782">
    <property type="entry name" value="NE0471-like_N"/>
</dbReference>